<gene>
    <name evidence="3" type="ORF">C7449_102465</name>
</gene>
<accession>A0A2T5BF40</accession>
<comment type="caution">
    <text evidence="3">The sequence shown here is derived from an EMBL/GenBank/DDBJ whole genome shotgun (WGS) entry which is preliminary data.</text>
</comment>
<dbReference type="CDD" id="cd00531">
    <property type="entry name" value="NTF2_like"/>
    <property type="match status" value="1"/>
</dbReference>
<feature type="chain" id="PRO_5015641579" evidence="1">
    <location>
        <begin position="19"/>
        <end position="153"/>
    </location>
</feature>
<feature type="signal peptide" evidence="1">
    <location>
        <begin position="1"/>
        <end position="18"/>
    </location>
</feature>
<evidence type="ECO:0000313" key="3">
    <source>
        <dbReference type="EMBL" id="PTM97590.1"/>
    </source>
</evidence>
<keyword evidence="1" id="KW-0732">Signal</keyword>
<sequence>MMHAFAFLVPLTIGVVMAADMPVANSDDGKQQIMNNDEAWLNAVAANDPKAIAAFYAEDGAILAPGMPIAKGRDAVEAAWKGFVGMKDFSLTFSPSLVDVAQSGDLAYEIGTYELGYSTDKPVHDRGKYVVVWKKSDEDWKVMADIFNSDGAM</sequence>
<protein>
    <submittedName>
        <fullName evidence="3">Uncharacterized protein (TIGR02246 family)</fullName>
    </submittedName>
</protein>
<evidence type="ECO:0000313" key="4">
    <source>
        <dbReference type="Proteomes" id="UP000241247"/>
    </source>
</evidence>
<proteinExistence type="predicted"/>
<evidence type="ECO:0000256" key="1">
    <source>
        <dbReference type="SAM" id="SignalP"/>
    </source>
</evidence>
<organism evidence="3 4">
    <name type="scientific">Mycoplana dimorpha</name>
    <dbReference type="NCBI Taxonomy" id="28320"/>
    <lineage>
        <taxon>Bacteria</taxon>
        <taxon>Pseudomonadati</taxon>
        <taxon>Pseudomonadota</taxon>
        <taxon>Alphaproteobacteria</taxon>
        <taxon>Hyphomicrobiales</taxon>
        <taxon>Rhizobiaceae</taxon>
        <taxon>Mycoplana</taxon>
    </lineage>
</organism>
<dbReference type="AlphaFoldDB" id="A0A2T5BF40"/>
<keyword evidence="4" id="KW-1185">Reference proteome</keyword>
<dbReference type="EMBL" id="PZZZ01000002">
    <property type="protein sequence ID" value="PTM97590.1"/>
    <property type="molecule type" value="Genomic_DNA"/>
</dbReference>
<dbReference type="Gene3D" id="3.10.450.50">
    <property type="match status" value="1"/>
</dbReference>
<feature type="domain" description="DUF4440" evidence="2">
    <location>
        <begin position="33"/>
        <end position="142"/>
    </location>
</feature>
<dbReference type="NCBIfam" id="TIGR02246">
    <property type="entry name" value="SgcJ/EcaC family oxidoreductase"/>
    <property type="match status" value="1"/>
</dbReference>
<name>A0A2T5BF40_MYCDI</name>
<dbReference type="InterPro" id="IPR027843">
    <property type="entry name" value="DUF4440"/>
</dbReference>
<dbReference type="InterPro" id="IPR011944">
    <property type="entry name" value="Steroid_delta5-4_isomerase"/>
</dbReference>
<evidence type="ECO:0000259" key="2">
    <source>
        <dbReference type="Pfam" id="PF14534"/>
    </source>
</evidence>
<dbReference type="Proteomes" id="UP000241247">
    <property type="component" value="Unassembled WGS sequence"/>
</dbReference>
<dbReference type="SUPFAM" id="SSF54427">
    <property type="entry name" value="NTF2-like"/>
    <property type="match status" value="1"/>
</dbReference>
<reference evidence="3 4" key="1">
    <citation type="submission" date="2018-04" db="EMBL/GenBank/DDBJ databases">
        <title>Genomic Encyclopedia of Type Strains, Phase IV (KMG-IV): sequencing the most valuable type-strain genomes for metagenomic binning, comparative biology and taxonomic classification.</title>
        <authorList>
            <person name="Goeker M."/>
        </authorList>
    </citation>
    <scope>NUCLEOTIDE SEQUENCE [LARGE SCALE GENOMIC DNA]</scope>
    <source>
        <strain evidence="3 4">DSM 7138</strain>
    </source>
</reference>
<dbReference type="InterPro" id="IPR032710">
    <property type="entry name" value="NTF2-like_dom_sf"/>
</dbReference>
<dbReference type="Pfam" id="PF14534">
    <property type="entry name" value="DUF4440"/>
    <property type="match status" value="1"/>
</dbReference>